<dbReference type="PANTHER" id="PTHR34239">
    <property type="entry name" value="APPLE DOMAIN-CONTAINING PROTEIN"/>
    <property type="match status" value="1"/>
</dbReference>
<accession>A0AAD9UZA0</accession>
<dbReference type="EMBL" id="JARQWQ010000063">
    <property type="protein sequence ID" value="KAK2555391.1"/>
    <property type="molecule type" value="Genomic_DNA"/>
</dbReference>
<proteinExistence type="predicted"/>
<sequence>MSKPPRSGKKTFIALQTANCLHKLVSTLRFGRLPCKNQTRSMDSRLQALQDTLIKGLIPLADLTGKEGLSNSLFPVAAENCSLNICHRDMFKTDLDDNCKALCNNKHPSGNELFGDDYTERLKTVSESNKAAKQLTSHGKITRELRTDGSSHGWGALSEGISTAGRWLLQEAHLHLNALELLAVCLGLKALCSFELQGDIVK</sequence>
<evidence type="ECO:0000313" key="2">
    <source>
        <dbReference type="Proteomes" id="UP001249851"/>
    </source>
</evidence>
<name>A0AAD9UZA0_ACRCE</name>
<evidence type="ECO:0000313" key="1">
    <source>
        <dbReference type="EMBL" id="KAK2555391.1"/>
    </source>
</evidence>
<dbReference type="PANTHER" id="PTHR34239:SF2">
    <property type="entry name" value="TRANSPOSABLE ELEMENT P TRANSPOSASE_THAP9 CONSERVED DOMAIN-CONTAINING PROTEIN"/>
    <property type="match status" value="1"/>
</dbReference>
<reference evidence="1" key="1">
    <citation type="journal article" date="2023" name="G3 (Bethesda)">
        <title>Whole genome assembly and annotation of the endangered Caribbean coral Acropora cervicornis.</title>
        <authorList>
            <person name="Selwyn J.D."/>
            <person name="Vollmer S.V."/>
        </authorList>
    </citation>
    <scope>NUCLEOTIDE SEQUENCE</scope>
    <source>
        <strain evidence="1">K2</strain>
    </source>
</reference>
<comment type="caution">
    <text evidence="1">The sequence shown here is derived from an EMBL/GenBank/DDBJ whole genome shotgun (WGS) entry which is preliminary data.</text>
</comment>
<reference evidence="1" key="2">
    <citation type="journal article" date="2023" name="Science">
        <title>Genomic signatures of disease resistance in endangered staghorn corals.</title>
        <authorList>
            <person name="Vollmer S.V."/>
            <person name="Selwyn J.D."/>
            <person name="Despard B.A."/>
            <person name="Roesel C.L."/>
        </authorList>
    </citation>
    <scope>NUCLEOTIDE SEQUENCE</scope>
    <source>
        <strain evidence="1">K2</strain>
    </source>
</reference>
<protein>
    <submittedName>
        <fullName evidence="1">Uncharacterized protein</fullName>
    </submittedName>
</protein>
<keyword evidence="2" id="KW-1185">Reference proteome</keyword>
<gene>
    <name evidence="1" type="ORF">P5673_023032</name>
</gene>
<organism evidence="1 2">
    <name type="scientific">Acropora cervicornis</name>
    <name type="common">Staghorn coral</name>
    <dbReference type="NCBI Taxonomy" id="6130"/>
    <lineage>
        <taxon>Eukaryota</taxon>
        <taxon>Metazoa</taxon>
        <taxon>Cnidaria</taxon>
        <taxon>Anthozoa</taxon>
        <taxon>Hexacorallia</taxon>
        <taxon>Scleractinia</taxon>
        <taxon>Astrocoeniina</taxon>
        <taxon>Acroporidae</taxon>
        <taxon>Acropora</taxon>
    </lineage>
</organism>
<dbReference type="Proteomes" id="UP001249851">
    <property type="component" value="Unassembled WGS sequence"/>
</dbReference>
<dbReference type="AlphaFoldDB" id="A0AAD9UZA0"/>